<organism evidence="1 2">
    <name type="scientific">Nitrospirillum amazonense</name>
    <dbReference type="NCBI Taxonomy" id="28077"/>
    <lineage>
        <taxon>Bacteria</taxon>
        <taxon>Pseudomonadati</taxon>
        <taxon>Pseudomonadota</taxon>
        <taxon>Alphaproteobacteria</taxon>
        <taxon>Rhodospirillales</taxon>
        <taxon>Azospirillaceae</taxon>
        <taxon>Nitrospirillum</taxon>
    </lineage>
</organism>
<dbReference type="EMBL" id="VITR01000010">
    <property type="protein sequence ID" value="TWB39667.1"/>
    <property type="molecule type" value="Genomic_DNA"/>
</dbReference>
<comment type="caution">
    <text evidence="1">The sequence shown here is derived from an EMBL/GenBank/DDBJ whole genome shotgun (WGS) entry which is preliminary data.</text>
</comment>
<dbReference type="InterPro" id="IPR011009">
    <property type="entry name" value="Kinase-like_dom_sf"/>
</dbReference>
<proteinExistence type="predicted"/>
<accession>A0A560H049</accession>
<evidence type="ECO:0000313" key="2">
    <source>
        <dbReference type="Proteomes" id="UP000315751"/>
    </source>
</evidence>
<protein>
    <recommendedName>
        <fullName evidence="3">Phosphotransferase family enzyme</fullName>
    </recommendedName>
</protein>
<keyword evidence="2" id="KW-1185">Reference proteome</keyword>
<evidence type="ECO:0008006" key="3">
    <source>
        <dbReference type="Google" id="ProtNLM"/>
    </source>
</evidence>
<dbReference type="RefSeq" id="WP_145734104.1">
    <property type="nucleotide sequence ID" value="NZ_VITR01000010.1"/>
</dbReference>
<reference evidence="1 2" key="1">
    <citation type="submission" date="2019-06" db="EMBL/GenBank/DDBJ databases">
        <title>Genomic Encyclopedia of Type Strains, Phase IV (KMG-V): Genome sequencing to study the core and pangenomes of soil and plant-associated prokaryotes.</title>
        <authorList>
            <person name="Whitman W."/>
        </authorList>
    </citation>
    <scope>NUCLEOTIDE SEQUENCE [LARGE SCALE GENOMIC DNA]</scope>
    <source>
        <strain evidence="1 2">BR 11622</strain>
    </source>
</reference>
<dbReference type="OrthoDB" id="9814110at2"/>
<dbReference type="Gene3D" id="3.90.1200.10">
    <property type="match status" value="1"/>
</dbReference>
<evidence type="ECO:0000313" key="1">
    <source>
        <dbReference type="EMBL" id="TWB39667.1"/>
    </source>
</evidence>
<gene>
    <name evidence="1" type="ORF">FBZ90_110132</name>
</gene>
<dbReference type="Proteomes" id="UP000315751">
    <property type="component" value="Unassembled WGS sequence"/>
</dbReference>
<dbReference type="AlphaFoldDB" id="A0A560H049"/>
<sequence>MGLTAMGLTILFDDSRRVPDDILGMTGVGSFGGLIHGRRTLLRHVQEAAQEAGLAPPVVLSSRAALDEAAERAATAPASTQFLLFPANLAAAGPREHLTRMLKTLAQASGNQAWPVRSATDWTGLVLVEQRLAEGAVTAMAQGRLREFVARRRKDFTQPDQADLGLIDLRDPAQFVGFLANNFDARHFNSISDGPDYTLVKRSRDRAKLRREFDYYTLLPAEQRIFFVQPFDFQDDGDTASYRMERLLIADMGIQWVHGTMTPAEFGLFLDRVFSYVTQRPARRVGRPEGRAVMDRLYRDKVVERVALLKSLPAYGDLAPLLARAVGGIDALMDRYLAAYESLRDRFPADRLVVGHGDLCFSNILYSKTTQLLRFIDPRGVESADELHTDPYYDLAKLSHSILGGYDFINSGQYEVALGADLGLTLASNAGERGWAQALFRERLAQAGFDPLLVRLCEASLFISMAPLHIDVPKKILGFALTARAILDEIDQARHGGKGA</sequence>
<dbReference type="SUPFAM" id="SSF56112">
    <property type="entry name" value="Protein kinase-like (PK-like)"/>
    <property type="match status" value="1"/>
</dbReference>
<name>A0A560H049_9PROT</name>